<dbReference type="PROSITE" id="PS51257">
    <property type="entry name" value="PROKAR_LIPOPROTEIN"/>
    <property type="match status" value="1"/>
</dbReference>
<dbReference type="InterPro" id="IPR027375">
    <property type="entry name" value="DKNYY"/>
</dbReference>
<keyword evidence="3" id="KW-1185">Reference proteome</keyword>
<proteinExistence type="predicted"/>
<evidence type="ECO:0000313" key="2">
    <source>
        <dbReference type="EMBL" id="RBP47673.1"/>
    </source>
</evidence>
<dbReference type="Pfam" id="PF13644">
    <property type="entry name" value="DKNYY"/>
    <property type="match status" value="1"/>
</dbReference>
<feature type="compositionally biased region" description="Basic and acidic residues" evidence="1">
    <location>
        <begin position="253"/>
        <end position="264"/>
    </location>
</feature>
<feature type="region of interest" description="Disordered" evidence="1">
    <location>
        <begin position="253"/>
        <end position="273"/>
    </location>
</feature>
<dbReference type="OrthoDB" id="183406at2"/>
<evidence type="ECO:0000256" key="1">
    <source>
        <dbReference type="SAM" id="MobiDB-lite"/>
    </source>
</evidence>
<protein>
    <submittedName>
        <fullName evidence="2">DKNYY family protein</fullName>
    </submittedName>
</protein>
<accession>A0A366HTQ9</accession>
<dbReference type="Proteomes" id="UP000253426">
    <property type="component" value="Unassembled WGS sequence"/>
</dbReference>
<comment type="caution">
    <text evidence="2">The sequence shown here is derived from an EMBL/GenBank/DDBJ whole genome shotgun (WGS) entry which is preliminary data.</text>
</comment>
<reference evidence="2 3" key="1">
    <citation type="submission" date="2018-06" db="EMBL/GenBank/DDBJ databases">
        <title>Genomic Encyclopedia of Type Strains, Phase IV (KMG-IV): sequencing the most valuable type-strain genomes for metagenomic binning, comparative biology and taxonomic classification.</title>
        <authorList>
            <person name="Goeker M."/>
        </authorList>
    </citation>
    <scope>NUCLEOTIDE SEQUENCE [LARGE SCALE GENOMIC DNA]</scope>
    <source>
        <strain evidence="2 3">DSM 25532</strain>
    </source>
</reference>
<dbReference type="EMBL" id="QNRR01000001">
    <property type="protein sequence ID" value="RBP47673.1"/>
    <property type="molecule type" value="Genomic_DNA"/>
</dbReference>
<dbReference type="RefSeq" id="WP_113956589.1">
    <property type="nucleotide sequence ID" value="NZ_QNRR01000001.1"/>
</dbReference>
<sequence length="273" mass="30339">MLKSLLPSCALVLLLSSCGDGKPGAFDKAGYHVDGKVVWYLQSWTSSPFQVAGADVATFEHPLPKGESSYAKDKNHVYLSGRALKDVDPATFEILDGRYSRDAKYVHRGEERICDDPANFEVLSGNFVKNSKAVYRLYPQVEVQTTDVANFRLLSDADYYSYFADSQYVYVNGNTVEGAMPASFKVIKGGFGKDEKQPFYFDKPMPDGTLLDSFEVLDSPYARDAKRVYFMGKIVEGADPVTFEVTDAKFQRGKDAKNRYEQEKSVPASAGNP</sequence>
<dbReference type="AlphaFoldDB" id="A0A366HTQ9"/>
<gene>
    <name evidence="2" type="ORF">DES53_101471</name>
</gene>
<name>A0A366HTQ9_9BACT</name>
<organism evidence="2 3">
    <name type="scientific">Roseimicrobium gellanilyticum</name>
    <dbReference type="NCBI Taxonomy" id="748857"/>
    <lineage>
        <taxon>Bacteria</taxon>
        <taxon>Pseudomonadati</taxon>
        <taxon>Verrucomicrobiota</taxon>
        <taxon>Verrucomicrobiia</taxon>
        <taxon>Verrucomicrobiales</taxon>
        <taxon>Verrucomicrobiaceae</taxon>
        <taxon>Roseimicrobium</taxon>
    </lineage>
</organism>
<evidence type="ECO:0000313" key="3">
    <source>
        <dbReference type="Proteomes" id="UP000253426"/>
    </source>
</evidence>